<dbReference type="RefSeq" id="WP_284294929.1">
    <property type="nucleotide sequence ID" value="NZ_BSUK01000001.1"/>
</dbReference>
<name>A0ABQ6HYG3_9MICO</name>
<dbReference type="Proteomes" id="UP001157091">
    <property type="component" value="Unassembled WGS sequence"/>
</dbReference>
<reference evidence="4" key="1">
    <citation type="journal article" date="2019" name="Int. J. Syst. Evol. Microbiol.">
        <title>The Global Catalogue of Microorganisms (GCM) 10K type strain sequencing project: providing services to taxonomists for standard genome sequencing and annotation.</title>
        <authorList>
            <consortium name="The Broad Institute Genomics Platform"/>
            <consortium name="The Broad Institute Genome Sequencing Center for Infectious Disease"/>
            <person name="Wu L."/>
            <person name="Ma J."/>
        </authorList>
    </citation>
    <scope>NUCLEOTIDE SEQUENCE [LARGE SCALE GENOMIC DNA]</scope>
    <source>
        <strain evidence="4">NBRC 106348</strain>
    </source>
</reference>
<feature type="transmembrane region" description="Helical" evidence="2">
    <location>
        <begin position="7"/>
        <end position="26"/>
    </location>
</feature>
<evidence type="ECO:0000256" key="1">
    <source>
        <dbReference type="SAM" id="MobiDB-lite"/>
    </source>
</evidence>
<evidence type="ECO:0008006" key="5">
    <source>
        <dbReference type="Google" id="ProtNLM"/>
    </source>
</evidence>
<keyword evidence="2" id="KW-0812">Transmembrane</keyword>
<keyword evidence="2" id="KW-1133">Transmembrane helix</keyword>
<proteinExistence type="predicted"/>
<evidence type="ECO:0000256" key="2">
    <source>
        <dbReference type="SAM" id="Phobius"/>
    </source>
</evidence>
<keyword evidence="2" id="KW-0472">Membrane</keyword>
<sequence>MVGVLEAVIPSIAVGLIFWLVMRFVVRADRNERNAMAALWAKEDLQLAERRLAASEPGTVGTQPTTEPQKPE</sequence>
<gene>
    <name evidence="3" type="ORF">GCM10025864_06670</name>
</gene>
<feature type="region of interest" description="Disordered" evidence="1">
    <location>
        <begin position="52"/>
        <end position="72"/>
    </location>
</feature>
<feature type="compositionally biased region" description="Polar residues" evidence="1">
    <location>
        <begin position="60"/>
        <end position="72"/>
    </location>
</feature>
<protein>
    <recommendedName>
        <fullName evidence="5">Lysyl-tRNA synthetase</fullName>
    </recommendedName>
</protein>
<keyword evidence="4" id="KW-1185">Reference proteome</keyword>
<accession>A0ABQ6HYG3</accession>
<evidence type="ECO:0000313" key="4">
    <source>
        <dbReference type="Proteomes" id="UP001157091"/>
    </source>
</evidence>
<organism evidence="3 4">
    <name type="scientific">Luteimicrobium album</name>
    <dbReference type="NCBI Taxonomy" id="1054550"/>
    <lineage>
        <taxon>Bacteria</taxon>
        <taxon>Bacillati</taxon>
        <taxon>Actinomycetota</taxon>
        <taxon>Actinomycetes</taxon>
        <taxon>Micrococcales</taxon>
        <taxon>Luteimicrobium</taxon>
    </lineage>
</organism>
<evidence type="ECO:0000313" key="3">
    <source>
        <dbReference type="EMBL" id="GMA22908.1"/>
    </source>
</evidence>
<dbReference type="EMBL" id="BSUK01000001">
    <property type="protein sequence ID" value="GMA22908.1"/>
    <property type="molecule type" value="Genomic_DNA"/>
</dbReference>
<comment type="caution">
    <text evidence="3">The sequence shown here is derived from an EMBL/GenBank/DDBJ whole genome shotgun (WGS) entry which is preliminary data.</text>
</comment>